<dbReference type="InterPro" id="IPR002554">
    <property type="entry name" value="PP2A_B56"/>
</dbReference>
<dbReference type="GO" id="GO:0000159">
    <property type="term" value="C:protein phosphatase type 2A complex"/>
    <property type="evidence" value="ECO:0007669"/>
    <property type="project" value="InterPro"/>
</dbReference>
<dbReference type="KEGG" id="dse:6620790"/>
<dbReference type="SUPFAM" id="SSF48371">
    <property type="entry name" value="ARM repeat"/>
    <property type="match status" value="1"/>
</dbReference>
<dbReference type="GO" id="GO:0072542">
    <property type="term" value="F:protein phosphatase activator activity"/>
    <property type="evidence" value="ECO:0007669"/>
    <property type="project" value="TreeGrafter"/>
</dbReference>
<dbReference type="GO" id="GO:0005634">
    <property type="term" value="C:nucleus"/>
    <property type="evidence" value="ECO:0007669"/>
    <property type="project" value="TreeGrafter"/>
</dbReference>
<dbReference type="EMBL" id="CH481094">
    <property type="protein sequence ID" value="EDW49759.1"/>
    <property type="molecule type" value="Genomic_DNA"/>
</dbReference>
<sequence>MNNFDHSRLTDSDVSPCKIRKLSNSLSKKQAVTELFSSFVKTHNFCPNLDVQRIHKIIVVKLVERLESKDANDRKFMQGILRRIYLKCINLRPFIRSQYNDVFFRFIFEKNDFLCIAEILDTYYDIIMGFTQPVETEHEQLLFKILLPLHKPPSLPEYFNQLIKCVIALLIQNPSFIEKYLKGLLRIWPKTSITKVTFFLNEIGRILLIKDEQEVKKVLPMVFNHISKCLCNESTKISEYTLRLWENYKVLKVIDRNHELIIPIVCPHLLRILIRHLGTPMQSHVSIVLCYLLKMNNTLFRRMTSMCMCVKEPKNAKSSILLEHII</sequence>
<proteinExistence type="inferred from homology"/>
<dbReference type="HOGENOM" id="CLU_012437_4_1_1"/>
<dbReference type="Gene3D" id="1.25.10.10">
    <property type="entry name" value="Leucine-rich Repeat Variant"/>
    <property type="match status" value="1"/>
</dbReference>
<dbReference type="Proteomes" id="UP000001292">
    <property type="component" value="Unassembled WGS sequence"/>
</dbReference>
<dbReference type="GO" id="GO:0005829">
    <property type="term" value="C:cytosol"/>
    <property type="evidence" value="ECO:0007669"/>
    <property type="project" value="TreeGrafter"/>
</dbReference>
<dbReference type="PhylomeDB" id="B4IMN1"/>
<keyword evidence="3" id="KW-1185">Reference proteome</keyword>
<dbReference type="InterPro" id="IPR016024">
    <property type="entry name" value="ARM-type_fold"/>
</dbReference>
<dbReference type="PANTHER" id="PTHR10257">
    <property type="entry name" value="SERINE/THREONINE PROTEIN PHOSPHATASE 2A PP2A REGULATORY SUBUNIT B"/>
    <property type="match status" value="1"/>
</dbReference>
<accession>B4IMN1</accession>
<dbReference type="InterPro" id="IPR011989">
    <property type="entry name" value="ARM-like"/>
</dbReference>
<dbReference type="GO" id="GO:0007165">
    <property type="term" value="P:signal transduction"/>
    <property type="evidence" value="ECO:0007669"/>
    <property type="project" value="InterPro"/>
</dbReference>
<comment type="similarity">
    <text evidence="1">Belongs to the phosphatase 2A regulatory subunit B56 family.</text>
</comment>
<name>B4IMN1_DROSE</name>
<reference evidence="2 3" key="1">
    <citation type="journal article" date="2007" name="Nature">
        <title>Evolution of genes and genomes on the Drosophila phylogeny.</title>
        <authorList>
            <consortium name="Drosophila 12 Genomes Consortium"/>
            <person name="Clark A.G."/>
            <person name="Eisen M.B."/>
            <person name="Smith D.R."/>
            <person name="Bergman C.M."/>
            <person name="Oliver B."/>
            <person name="Markow T.A."/>
            <person name="Kaufman T.C."/>
            <person name="Kellis M."/>
            <person name="Gelbart W."/>
            <person name="Iyer V.N."/>
            <person name="Pollard D.A."/>
            <person name="Sackton T.B."/>
            <person name="Larracuente A.M."/>
            <person name="Singh N.D."/>
            <person name="Abad J.P."/>
            <person name="Abt D.N."/>
            <person name="Adryan B."/>
            <person name="Aguade M."/>
            <person name="Akashi H."/>
            <person name="Anderson W.W."/>
            <person name="Aquadro C.F."/>
            <person name="Ardell D.H."/>
            <person name="Arguello R."/>
            <person name="Artieri C.G."/>
            <person name="Barbash D.A."/>
            <person name="Barker D."/>
            <person name="Barsanti P."/>
            <person name="Batterham P."/>
            <person name="Batzoglou S."/>
            <person name="Begun D."/>
            <person name="Bhutkar A."/>
            <person name="Blanco E."/>
            <person name="Bosak S.A."/>
            <person name="Bradley R.K."/>
            <person name="Brand A.D."/>
            <person name="Brent M.R."/>
            <person name="Brooks A.N."/>
            <person name="Brown R.H."/>
            <person name="Butlin R.K."/>
            <person name="Caggese C."/>
            <person name="Calvi B.R."/>
            <person name="Bernardo de Carvalho A."/>
            <person name="Caspi A."/>
            <person name="Castrezana S."/>
            <person name="Celniker S.E."/>
            <person name="Chang J.L."/>
            <person name="Chapple C."/>
            <person name="Chatterji S."/>
            <person name="Chinwalla A."/>
            <person name="Civetta A."/>
            <person name="Clifton S.W."/>
            <person name="Comeron J.M."/>
            <person name="Costello J.C."/>
            <person name="Coyne J.A."/>
            <person name="Daub J."/>
            <person name="David R.G."/>
            <person name="Delcher A.L."/>
            <person name="Delehaunty K."/>
            <person name="Do C.B."/>
            <person name="Ebling H."/>
            <person name="Edwards K."/>
            <person name="Eickbush T."/>
            <person name="Evans J.D."/>
            <person name="Filipski A."/>
            <person name="Findeiss S."/>
            <person name="Freyhult E."/>
            <person name="Fulton L."/>
            <person name="Fulton R."/>
            <person name="Garcia A.C."/>
            <person name="Gardiner A."/>
            <person name="Garfield D.A."/>
            <person name="Garvin B.E."/>
            <person name="Gibson G."/>
            <person name="Gilbert D."/>
            <person name="Gnerre S."/>
            <person name="Godfrey J."/>
            <person name="Good R."/>
            <person name="Gotea V."/>
            <person name="Gravely B."/>
            <person name="Greenberg A.J."/>
            <person name="Griffiths-Jones S."/>
            <person name="Gross S."/>
            <person name="Guigo R."/>
            <person name="Gustafson E.A."/>
            <person name="Haerty W."/>
            <person name="Hahn M.W."/>
            <person name="Halligan D.L."/>
            <person name="Halpern A.L."/>
            <person name="Halter G.M."/>
            <person name="Han M.V."/>
            <person name="Heger A."/>
            <person name="Hillier L."/>
            <person name="Hinrichs A.S."/>
            <person name="Holmes I."/>
            <person name="Hoskins R.A."/>
            <person name="Hubisz M.J."/>
            <person name="Hultmark D."/>
            <person name="Huntley M.A."/>
            <person name="Jaffe D.B."/>
            <person name="Jagadeeshan S."/>
            <person name="Jeck W.R."/>
            <person name="Johnson J."/>
            <person name="Jones C.D."/>
            <person name="Jordan W.C."/>
            <person name="Karpen G.H."/>
            <person name="Kataoka E."/>
            <person name="Keightley P.D."/>
            <person name="Kheradpour P."/>
            <person name="Kirkness E.F."/>
            <person name="Koerich L.B."/>
            <person name="Kristiansen K."/>
            <person name="Kudrna D."/>
            <person name="Kulathinal R.J."/>
            <person name="Kumar S."/>
            <person name="Kwok R."/>
            <person name="Lander E."/>
            <person name="Langley C.H."/>
            <person name="Lapoint R."/>
            <person name="Lazzaro B.P."/>
            <person name="Lee S.J."/>
            <person name="Levesque L."/>
            <person name="Li R."/>
            <person name="Lin C.F."/>
            <person name="Lin M.F."/>
            <person name="Lindblad-Toh K."/>
            <person name="Llopart A."/>
            <person name="Long M."/>
            <person name="Low L."/>
            <person name="Lozovsky E."/>
            <person name="Lu J."/>
            <person name="Luo M."/>
            <person name="Machado C.A."/>
            <person name="Makalowski W."/>
            <person name="Marzo M."/>
            <person name="Matsuda M."/>
            <person name="Matzkin L."/>
            <person name="McAllister B."/>
            <person name="McBride C.S."/>
            <person name="McKernan B."/>
            <person name="McKernan K."/>
            <person name="Mendez-Lago M."/>
            <person name="Minx P."/>
            <person name="Mollenhauer M.U."/>
            <person name="Montooth K."/>
            <person name="Mount S.M."/>
            <person name="Mu X."/>
            <person name="Myers E."/>
            <person name="Negre B."/>
            <person name="Newfeld S."/>
            <person name="Nielsen R."/>
            <person name="Noor M.A."/>
            <person name="O'Grady P."/>
            <person name="Pachter L."/>
            <person name="Papaceit M."/>
            <person name="Parisi M.J."/>
            <person name="Parisi M."/>
            <person name="Parts L."/>
            <person name="Pedersen J.S."/>
            <person name="Pesole G."/>
            <person name="Phillippy A.M."/>
            <person name="Ponting C.P."/>
            <person name="Pop M."/>
            <person name="Porcelli D."/>
            <person name="Powell J.R."/>
            <person name="Prohaska S."/>
            <person name="Pruitt K."/>
            <person name="Puig M."/>
            <person name="Quesneville H."/>
            <person name="Ram K.R."/>
            <person name="Rand D."/>
            <person name="Rasmussen M.D."/>
            <person name="Reed L.K."/>
            <person name="Reenan R."/>
            <person name="Reily A."/>
            <person name="Remington K.A."/>
            <person name="Rieger T.T."/>
            <person name="Ritchie M.G."/>
            <person name="Robin C."/>
            <person name="Rogers Y.H."/>
            <person name="Rohde C."/>
            <person name="Rozas J."/>
            <person name="Rubenfield M.J."/>
            <person name="Ruiz A."/>
            <person name="Russo S."/>
            <person name="Salzberg S.L."/>
            <person name="Sanchez-Gracia A."/>
            <person name="Saranga D.J."/>
            <person name="Sato H."/>
            <person name="Schaeffer S.W."/>
            <person name="Schatz M.C."/>
            <person name="Schlenke T."/>
            <person name="Schwartz R."/>
            <person name="Segarra C."/>
            <person name="Singh R.S."/>
            <person name="Sirot L."/>
            <person name="Sirota M."/>
            <person name="Sisneros N.B."/>
            <person name="Smith C.D."/>
            <person name="Smith T.F."/>
            <person name="Spieth J."/>
            <person name="Stage D.E."/>
            <person name="Stark A."/>
            <person name="Stephan W."/>
            <person name="Strausberg R.L."/>
            <person name="Strempel S."/>
            <person name="Sturgill D."/>
            <person name="Sutton G."/>
            <person name="Sutton G.G."/>
            <person name="Tao W."/>
            <person name="Teichmann S."/>
            <person name="Tobari Y.N."/>
            <person name="Tomimura Y."/>
            <person name="Tsolas J.M."/>
            <person name="Valente V.L."/>
            <person name="Venter E."/>
            <person name="Venter J.C."/>
            <person name="Vicario S."/>
            <person name="Vieira F.G."/>
            <person name="Vilella A.J."/>
            <person name="Villasante A."/>
            <person name="Walenz B."/>
            <person name="Wang J."/>
            <person name="Wasserman M."/>
            <person name="Watts T."/>
            <person name="Wilson D."/>
            <person name="Wilson R.K."/>
            <person name="Wing R.A."/>
            <person name="Wolfner M.F."/>
            <person name="Wong A."/>
            <person name="Wong G.K."/>
            <person name="Wu C.I."/>
            <person name="Wu G."/>
            <person name="Yamamoto D."/>
            <person name="Yang H.P."/>
            <person name="Yang S.P."/>
            <person name="Yorke J.A."/>
            <person name="Yoshida K."/>
            <person name="Zdobnov E."/>
            <person name="Zhang P."/>
            <person name="Zhang Y."/>
            <person name="Zimin A.V."/>
            <person name="Baldwin J."/>
            <person name="Abdouelleil A."/>
            <person name="Abdulkadir J."/>
            <person name="Abebe A."/>
            <person name="Abera B."/>
            <person name="Abreu J."/>
            <person name="Acer S.C."/>
            <person name="Aftuck L."/>
            <person name="Alexander A."/>
            <person name="An P."/>
            <person name="Anderson E."/>
            <person name="Anderson S."/>
            <person name="Arachi H."/>
            <person name="Azer M."/>
            <person name="Bachantsang P."/>
            <person name="Barry A."/>
            <person name="Bayul T."/>
            <person name="Berlin A."/>
            <person name="Bessette D."/>
            <person name="Bloom T."/>
            <person name="Blye J."/>
            <person name="Boguslavskiy L."/>
            <person name="Bonnet C."/>
            <person name="Boukhgalter B."/>
            <person name="Bourzgui I."/>
            <person name="Brown A."/>
            <person name="Cahill P."/>
            <person name="Channer S."/>
            <person name="Cheshatsang Y."/>
            <person name="Chuda L."/>
            <person name="Citroen M."/>
            <person name="Collymore A."/>
            <person name="Cooke P."/>
            <person name="Costello M."/>
            <person name="D'Aco K."/>
            <person name="Daza R."/>
            <person name="De Haan G."/>
            <person name="DeGray S."/>
            <person name="DeMaso C."/>
            <person name="Dhargay N."/>
            <person name="Dooley K."/>
            <person name="Dooley E."/>
            <person name="Doricent M."/>
            <person name="Dorje P."/>
            <person name="Dorjee K."/>
            <person name="Dupes A."/>
            <person name="Elong R."/>
            <person name="Falk J."/>
            <person name="Farina A."/>
            <person name="Faro S."/>
            <person name="Ferguson D."/>
            <person name="Fisher S."/>
            <person name="Foley C.D."/>
            <person name="Franke A."/>
            <person name="Friedrich D."/>
            <person name="Gadbois L."/>
            <person name="Gearin G."/>
            <person name="Gearin C.R."/>
            <person name="Giannoukos G."/>
            <person name="Goode T."/>
            <person name="Graham J."/>
            <person name="Grandbois E."/>
            <person name="Grewal S."/>
            <person name="Gyaltsen K."/>
            <person name="Hafez N."/>
            <person name="Hagos B."/>
            <person name="Hall J."/>
            <person name="Henson C."/>
            <person name="Hollinger A."/>
            <person name="Honan T."/>
            <person name="Huard M.D."/>
            <person name="Hughes L."/>
            <person name="Hurhula B."/>
            <person name="Husby M.E."/>
            <person name="Kamat A."/>
            <person name="Kanga B."/>
            <person name="Kashin S."/>
            <person name="Khazanovich D."/>
            <person name="Kisner P."/>
            <person name="Lance K."/>
            <person name="Lara M."/>
            <person name="Lee W."/>
            <person name="Lennon N."/>
            <person name="Letendre F."/>
            <person name="LeVine R."/>
            <person name="Lipovsky A."/>
            <person name="Liu X."/>
            <person name="Liu J."/>
            <person name="Liu S."/>
            <person name="Lokyitsang T."/>
            <person name="Lokyitsang Y."/>
            <person name="Lubonja R."/>
            <person name="Lui A."/>
            <person name="MacDonald P."/>
            <person name="Magnisalis V."/>
            <person name="Maru K."/>
            <person name="Matthews C."/>
            <person name="McCusker W."/>
            <person name="McDonough S."/>
            <person name="Mehta T."/>
            <person name="Meldrim J."/>
            <person name="Meneus L."/>
            <person name="Mihai O."/>
            <person name="Mihalev A."/>
            <person name="Mihova T."/>
            <person name="Mittelman R."/>
            <person name="Mlenga V."/>
            <person name="Montmayeur A."/>
            <person name="Mulrain L."/>
            <person name="Navidi A."/>
            <person name="Naylor J."/>
            <person name="Negash T."/>
            <person name="Nguyen T."/>
            <person name="Nguyen N."/>
            <person name="Nicol R."/>
            <person name="Norbu C."/>
            <person name="Norbu N."/>
            <person name="Novod N."/>
            <person name="O'Neill B."/>
            <person name="Osman S."/>
            <person name="Markiewicz E."/>
            <person name="Oyono O.L."/>
            <person name="Patti C."/>
            <person name="Phunkhang P."/>
            <person name="Pierre F."/>
            <person name="Priest M."/>
            <person name="Raghuraman S."/>
            <person name="Rege F."/>
            <person name="Reyes R."/>
            <person name="Rise C."/>
            <person name="Rogov P."/>
            <person name="Ross K."/>
            <person name="Ryan E."/>
            <person name="Settipalli S."/>
            <person name="Shea T."/>
            <person name="Sherpa N."/>
            <person name="Shi L."/>
            <person name="Shih D."/>
            <person name="Sparrow T."/>
            <person name="Spaulding J."/>
            <person name="Stalker J."/>
            <person name="Stange-Thomann N."/>
            <person name="Stavropoulos S."/>
            <person name="Stone C."/>
            <person name="Strader C."/>
            <person name="Tesfaye S."/>
            <person name="Thomson T."/>
            <person name="Thoulutsang Y."/>
            <person name="Thoulutsang D."/>
            <person name="Topham K."/>
            <person name="Topping I."/>
            <person name="Tsamla T."/>
            <person name="Vassiliev H."/>
            <person name="Vo A."/>
            <person name="Wangchuk T."/>
            <person name="Wangdi T."/>
            <person name="Weiand M."/>
            <person name="Wilkinson J."/>
            <person name="Wilson A."/>
            <person name="Yadav S."/>
            <person name="Young G."/>
            <person name="Yu Q."/>
            <person name="Zembek L."/>
            <person name="Zhong D."/>
            <person name="Zimmer A."/>
            <person name="Zwirko Z."/>
            <person name="Jaffe D.B."/>
            <person name="Alvarez P."/>
            <person name="Brockman W."/>
            <person name="Butler J."/>
            <person name="Chin C."/>
            <person name="Gnerre S."/>
            <person name="Grabherr M."/>
            <person name="Kleber M."/>
            <person name="Mauceli E."/>
            <person name="MacCallum I."/>
        </authorList>
    </citation>
    <scope>NUCLEOTIDE SEQUENCE [LARGE SCALE GENOMIC DNA]</scope>
    <source>
        <strain evidence="3">Rob3c / Tucson 14021-0248.25</strain>
    </source>
</reference>
<dbReference type="AlphaFoldDB" id="B4IMN1"/>
<organism evidence="3">
    <name type="scientific">Drosophila sechellia</name>
    <name type="common">Fruit fly</name>
    <dbReference type="NCBI Taxonomy" id="7238"/>
    <lineage>
        <taxon>Eukaryota</taxon>
        <taxon>Metazoa</taxon>
        <taxon>Ecdysozoa</taxon>
        <taxon>Arthropoda</taxon>
        <taxon>Hexapoda</taxon>
        <taxon>Insecta</taxon>
        <taxon>Pterygota</taxon>
        <taxon>Neoptera</taxon>
        <taxon>Endopterygota</taxon>
        <taxon>Diptera</taxon>
        <taxon>Brachycera</taxon>
        <taxon>Muscomorpha</taxon>
        <taxon>Ephydroidea</taxon>
        <taxon>Drosophilidae</taxon>
        <taxon>Drosophila</taxon>
        <taxon>Sophophora</taxon>
    </lineage>
</organism>
<dbReference type="Pfam" id="PF01603">
    <property type="entry name" value="B56"/>
    <property type="match status" value="1"/>
</dbReference>
<evidence type="ECO:0000313" key="2">
    <source>
        <dbReference type="EMBL" id="EDW49759.1"/>
    </source>
</evidence>
<evidence type="ECO:0000313" key="3">
    <source>
        <dbReference type="Proteomes" id="UP000001292"/>
    </source>
</evidence>
<dbReference type="OMA" id="DANDRKF"/>
<dbReference type="PANTHER" id="PTHR10257:SF3">
    <property type="entry name" value="SERINE_THREONINE-PROTEIN PHOSPHATASE 2A 56 KDA REGULATORY SUBUNIT GAMMA ISOFORM"/>
    <property type="match status" value="1"/>
</dbReference>
<dbReference type="STRING" id="7238.B4IMN1"/>
<gene>
    <name evidence="2" type="primary">Dsec\GM20543</name>
    <name evidence="2" type="ORF">Dsec_GM20543</name>
</gene>
<evidence type="ECO:0000256" key="1">
    <source>
        <dbReference type="ARBA" id="ARBA00009745"/>
    </source>
</evidence>
<protein>
    <submittedName>
        <fullName evidence="2">GM20543</fullName>
    </submittedName>
</protein>